<evidence type="ECO:0000313" key="2">
    <source>
        <dbReference type="Proteomes" id="UP000028703"/>
    </source>
</evidence>
<dbReference type="STRING" id="421531.IX38_16690"/>
<dbReference type="Proteomes" id="UP000028703">
    <property type="component" value="Unassembled WGS sequence"/>
</dbReference>
<proteinExistence type="predicted"/>
<reference evidence="1 2" key="1">
    <citation type="submission" date="2014-07" db="EMBL/GenBank/DDBJ databases">
        <title>Genome of Chryseobacterium luteum DSM 18605.</title>
        <authorList>
            <person name="Stropko S.J."/>
            <person name="Pipes S.E."/>
            <person name="Newman J.D."/>
        </authorList>
    </citation>
    <scope>NUCLEOTIDE SEQUENCE [LARGE SCALE GENOMIC DNA]</scope>
    <source>
        <strain evidence="1 2">DSM 18605</strain>
    </source>
</reference>
<dbReference type="AlphaFoldDB" id="A0A085ZB91"/>
<organism evidence="1 2">
    <name type="scientific">Chryseobacterium luteum</name>
    <dbReference type="NCBI Taxonomy" id="421531"/>
    <lineage>
        <taxon>Bacteria</taxon>
        <taxon>Pseudomonadati</taxon>
        <taxon>Bacteroidota</taxon>
        <taxon>Flavobacteriia</taxon>
        <taxon>Flavobacteriales</taxon>
        <taxon>Weeksellaceae</taxon>
        <taxon>Chryseobacterium group</taxon>
        <taxon>Chryseobacterium</taxon>
    </lineage>
</organism>
<protein>
    <submittedName>
        <fullName evidence="1">Uncharacterized protein</fullName>
    </submittedName>
</protein>
<accession>A0A085ZB91</accession>
<dbReference type="OrthoDB" id="1251584at2"/>
<dbReference type="RefSeq" id="WP_034706595.1">
    <property type="nucleotide sequence ID" value="NZ_JPRO01000015.1"/>
</dbReference>
<gene>
    <name evidence="1" type="ORF">IX38_16690</name>
</gene>
<dbReference type="eggNOG" id="ENOG5032E20">
    <property type="taxonomic scope" value="Bacteria"/>
</dbReference>
<keyword evidence="2" id="KW-1185">Reference proteome</keyword>
<comment type="caution">
    <text evidence="1">The sequence shown here is derived from an EMBL/GenBank/DDBJ whole genome shotgun (WGS) entry which is preliminary data.</text>
</comment>
<sequence>MKKILAVMGTAVTSLAYSQGIFMLNNYSPYDYYGNLMAMNFSGCVPAVMNNSPATMKVPANSHMGNGLAWRIDNYRDQFSTSLYPVTNWIVTLGPPSSTIRPWNHPSLMPGPAGVISNNTRWVTSKFQMHYPGTGNPVIGFNTNIGDATPNSCIVSVDYFSTPNGSAEWFTITGTETITYFQIYP</sequence>
<name>A0A085ZB91_9FLAO</name>
<dbReference type="EMBL" id="JPRO01000015">
    <property type="protein sequence ID" value="KFF01705.1"/>
    <property type="molecule type" value="Genomic_DNA"/>
</dbReference>
<evidence type="ECO:0000313" key="1">
    <source>
        <dbReference type="EMBL" id="KFF01705.1"/>
    </source>
</evidence>